<dbReference type="InterPro" id="IPR051504">
    <property type="entry name" value="Plant_metabolite_acyltrans"/>
</dbReference>
<name>A0A843V4M2_COLES</name>
<dbReference type="OrthoDB" id="683650at2759"/>
<proteinExistence type="predicted"/>
<protein>
    <submittedName>
        <fullName evidence="3">Uncharacterized protein</fullName>
    </submittedName>
</protein>
<dbReference type="GO" id="GO:0016747">
    <property type="term" value="F:acyltransferase activity, transferring groups other than amino-acyl groups"/>
    <property type="evidence" value="ECO:0007669"/>
    <property type="project" value="UniProtKB-ARBA"/>
</dbReference>
<gene>
    <name evidence="3" type="ORF">Taro_025886</name>
</gene>
<evidence type="ECO:0000256" key="2">
    <source>
        <dbReference type="ARBA" id="ARBA00023315"/>
    </source>
</evidence>
<evidence type="ECO:0000256" key="1">
    <source>
        <dbReference type="ARBA" id="ARBA00022679"/>
    </source>
</evidence>
<sequence>MVQVRVVNITRVSPSPATATSREPIRLSFLDNIWITLPPVQRLFLYHTDRPLPFVAQELRASLSRILPRFRSLAGTFAHAPDSGDVVISFSGDGHDGVDVREAEAEGADFHRLAEDDDHDIEAFLSLVPPLDVGKHPMPVFSVQITGFAGAGVAVGLSVHHMAADGKALWLFVDAWAAECRQGANVGCGGGVEPVLDRSVIKFPGAEELGPSSGWTLPAVLDPPKTSNVGAQSPTRHQLSRRNFVVSAASIAALRDRGASGAARPSAFVALTAHAWLTFLKAKGIPPDDHSAPLCFLADCRRHLDPPVGDEYFGNCVRPCIVQAKAKDLLGGGEVRFKAACAAMRKAIDDCLRAPLGDCGSWFETLMGLPTERLMNISASPRFRVYDHADFGWGRPRRVELVSMNKGREVALVAARDEEGGVQATVALSPLYMDSFASLFLDGLKQQT</sequence>
<reference evidence="3" key="1">
    <citation type="submission" date="2017-07" db="EMBL/GenBank/DDBJ databases">
        <title>Taro Niue Genome Assembly and Annotation.</title>
        <authorList>
            <person name="Atibalentja N."/>
            <person name="Keating K."/>
            <person name="Fields C.J."/>
        </authorList>
    </citation>
    <scope>NUCLEOTIDE SEQUENCE</scope>
    <source>
        <strain evidence="3">Niue_2</strain>
        <tissue evidence="3">Leaf</tissue>
    </source>
</reference>
<dbReference type="Pfam" id="PF02458">
    <property type="entry name" value="Transferase"/>
    <property type="match status" value="1"/>
</dbReference>
<organism evidence="3 4">
    <name type="scientific">Colocasia esculenta</name>
    <name type="common">Wild taro</name>
    <name type="synonym">Arum esculentum</name>
    <dbReference type="NCBI Taxonomy" id="4460"/>
    <lineage>
        <taxon>Eukaryota</taxon>
        <taxon>Viridiplantae</taxon>
        <taxon>Streptophyta</taxon>
        <taxon>Embryophyta</taxon>
        <taxon>Tracheophyta</taxon>
        <taxon>Spermatophyta</taxon>
        <taxon>Magnoliopsida</taxon>
        <taxon>Liliopsida</taxon>
        <taxon>Araceae</taxon>
        <taxon>Aroideae</taxon>
        <taxon>Colocasieae</taxon>
        <taxon>Colocasia</taxon>
    </lineage>
</organism>
<dbReference type="PANTHER" id="PTHR31625">
    <property type="match status" value="1"/>
</dbReference>
<keyword evidence="4" id="KW-1185">Reference proteome</keyword>
<dbReference type="EMBL" id="NMUH01001536">
    <property type="protein sequence ID" value="MQL93242.1"/>
    <property type="molecule type" value="Genomic_DNA"/>
</dbReference>
<keyword evidence="2" id="KW-0012">Acyltransferase</keyword>
<keyword evidence="1" id="KW-0808">Transferase</keyword>
<comment type="caution">
    <text evidence="3">The sequence shown here is derived from an EMBL/GenBank/DDBJ whole genome shotgun (WGS) entry which is preliminary data.</text>
</comment>
<accession>A0A843V4M2</accession>
<evidence type="ECO:0000313" key="3">
    <source>
        <dbReference type="EMBL" id="MQL93242.1"/>
    </source>
</evidence>
<evidence type="ECO:0000313" key="4">
    <source>
        <dbReference type="Proteomes" id="UP000652761"/>
    </source>
</evidence>
<dbReference type="Gene3D" id="3.30.559.10">
    <property type="entry name" value="Chloramphenicol acetyltransferase-like domain"/>
    <property type="match status" value="2"/>
</dbReference>
<dbReference type="InterPro" id="IPR023213">
    <property type="entry name" value="CAT-like_dom_sf"/>
</dbReference>
<dbReference type="Proteomes" id="UP000652761">
    <property type="component" value="Unassembled WGS sequence"/>
</dbReference>
<dbReference type="AlphaFoldDB" id="A0A843V4M2"/>